<dbReference type="InterPro" id="IPR030184">
    <property type="entry name" value="WAT1-related"/>
</dbReference>
<evidence type="ECO:0000256" key="1">
    <source>
        <dbReference type="ARBA" id="ARBA00004141"/>
    </source>
</evidence>
<feature type="transmembrane region" description="Helical" evidence="6">
    <location>
        <begin position="190"/>
        <end position="211"/>
    </location>
</feature>
<evidence type="ECO:0000256" key="3">
    <source>
        <dbReference type="ARBA" id="ARBA00022692"/>
    </source>
</evidence>
<evidence type="ECO:0000256" key="6">
    <source>
        <dbReference type="RuleBase" id="RU363077"/>
    </source>
</evidence>
<comment type="similarity">
    <text evidence="2 6">Belongs to the drug/metabolite transporter (DMT) superfamily. Plant drug/metabolite exporter (P-DME) (TC 2.A.7.4) family.</text>
</comment>
<gene>
    <name evidence="8" type="ORF">PAHAL_9G186200</name>
</gene>
<dbReference type="AlphaFoldDB" id="A0A2S3IKP3"/>
<feature type="domain" description="EamA" evidence="7">
    <location>
        <begin position="161"/>
        <end position="299"/>
    </location>
</feature>
<dbReference type="GO" id="GO:0022857">
    <property type="term" value="F:transmembrane transporter activity"/>
    <property type="evidence" value="ECO:0007669"/>
    <property type="project" value="InterPro"/>
</dbReference>
<organism evidence="8">
    <name type="scientific">Panicum hallii</name>
    <dbReference type="NCBI Taxonomy" id="206008"/>
    <lineage>
        <taxon>Eukaryota</taxon>
        <taxon>Viridiplantae</taxon>
        <taxon>Streptophyta</taxon>
        <taxon>Embryophyta</taxon>
        <taxon>Tracheophyta</taxon>
        <taxon>Spermatophyta</taxon>
        <taxon>Magnoliopsida</taxon>
        <taxon>Liliopsida</taxon>
        <taxon>Poales</taxon>
        <taxon>Poaceae</taxon>
        <taxon>PACMAD clade</taxon>
        <taxon>Panicoideae</taxon>
        <taxon>Panicodae</taxon>
        <taxon>Paniceae</taxon>
        <taxon>Panicinae</taxon>
        <taxon>Panicum</taxon>
        <taxon>Panicum sect. Panicum</taxon>
    </lineage>
</organism>
<feature type="transmembrane region" description="Helical" evidence="6">
    <location>
        <begin position="158"/>
        <end position="178"/>
    </location>
</feature>
<proteinExistence type="inferred from homology"/>
<dbReference type="Gramene" id="PAN46442">
    <property type="protein sequence ID" value="PAN46442"/>
    <property type="gene ID" value="PAHAL_9G186200"/>
</dbReference>
<keyword evidence="4 6" id="KW-1133">Transmembrane helix</keyword>
<feature type="transmembrane region" description="Helical" evidence="6">
    <location>
        <begin position="286"/>
        <end position="305"/>
    </location>
</feature>
<evidence type="ECO:0000256" key="4">
    <source>
        <dbReference type="ARBA" id="ARBA00022989"/>
    </source>
</evidence>
<feature type="transmembrane region" description="Helical" evidence="6">
    <location>
        <begin position="75"/>
        <end position="98"/>
    </location>
</feature>
<sequence>MVLVQFFSILLVLLSKLALHTGMRPFVLLAYRNLIGAAAVAPLALIFEREMIIRKIPNLVEWGWISLNATFSTNAAYSVIFLNLIPAVTSLIAIILRVENLVLTSWCGRMKLLGILTCVGGTMMVSLYKGKLVHHPWPAHLLRSQTHTAASPTRHNNMFVGTLFLCGSCLGYAFWFIVQVKLTKVFPYQYWATTLTCLSGSLQAFAIGILIDPKRSAWTLKWDLQLLTVVYSVRRHAMVGVFTTGVAFILMSWAIKRRGPIYLPMFNSLAMIATVVMDSVLLGTSIFLGSILGTLLVILRLYTFLWGKGKELQRAAAGQKADQKQATSNGEQGGHELQLQHGASGALFLIVCFATVIEKKRY</sequence>
<evidence type="ECO:0000259" key="7">
    <source>
        <dbReference type="Pfam" id="PF00892"/>
    </source>
</evidence>
<dbReference type="Pfam" id="PF00892">
    <property type="entry name" value="EamA"/>
    <property type="match status" value="1"/>
</dbReference>
<evidence type="ECO:0000256" key="5">
    <source>
        <dbReference type="ARBA" id="ARBA00023136"/>
    </source>
</evidence>
<name>A0A2S3IKP3_9POAL</name>
<protein>
    <recommendedName>
        <fullName evidence="6">WAT1-related protein</fullName>
    </recommendedName>
</protein>
<dbReference type="PANTHER" id="PTHR31218">
    <property type="entry name" value="WAT1-RELATED PROTEIN"/>
    <property type="match status" value="1"/>
</dbReference>
<feature type="transmembrane region" description="Helical" evidence="6">
    <location>
        <begin position="28"/>
        <end position="47"/>
    </location>
</feature>
<feature type="transmembrane region" description="Helical" evidence="6">
    <location>
        <begin position="237"/>
        <end position="255"/>
    </location>
</feature>
<evidence type="ECO:0000256" key="2">
    <source>
        <dbReference type="ARBA" id="ARBA00007635"/>
    </source>
</evidence>
<keyword evidence="5 6" id="KW-0472">Membrane</keyword>
<keyword evidence="3 6" id="KW-0812">Transmembrane</keyword>
<accession>A0A2S3IKP3</accession>
<evidence type="ECO:0000313" key="8">
    <source>
        <dbReference type="EMBL" id="PAN46442.1"/>
    </source>
</evidence>
<dbReference type="Proteomes" id="UP000243499">
    <property type="component" value="Chromosome 9"/>
</dbReference>
<dbReference type="GO" id="GO:0016020">
    <property type="term" value="C:membrane"/>
    <property type="evidence" value="ECO:0007669"/>
    <property type="project" value="UniProtKB-SubCell"/>
</dbReference>
<reference evidence="8" key="1">
    <citation type="submission" date="2018-04" db="EMBL/GenBank/DDBJ databases">
        <title>WGS assembly of Panicum hallii.</title>
        <authorList>
            <person name="Lovell J."/>
            <person name="Jenkins J."/>
            <person name="Lowry D."/>
            <person name="Mamidi S."/>
            <person name="Sreedasyam A."/>
            <person name="Weng X."/>
            <person name="Barry K."/>
            <person name="Bonette J."/>
            <person name="Campitelli B."/>
            <person name="Daum C."/>
            <person name="Gordon S."/>
            <person name="Gould B."/>
            <person name="Lipzen A."/>
            <person name="Macqueen A."/>
            <person name="Palacio-Mejia J."/>
            <person name="Plott C."/>
            <person name="Shakirov E."/>
            <person name="Shu S."/>
            <person name="Yoshinaga Y."/>
            <person name="Zane M."/>
            <person name="Rokhsar D."/>
            <person name="Grimwood J."/>
            <person name="Schmutz J."/>
            <person name="Juenger T."/>
        </authorList>
    </citation>
    <scope>NUCLEOTIDE SEQUENCE [LARGE SCALE GENOMIC DNA]</scope>
    <source>
        <strain evidence="8">FIL2</strain>
    </source>
</reference>
<dbReference type="InterPro" id="IPR000620">
    <property type="entry name" value="EamA_dom"/>
</dbReference>
<feature type="transmembrane region" description="Helical" evidence="6">
    <location>
        <begin position="110"/>
        <end position="128"/>
    </location>
</feature>
<dbReference type="EMBL" id="CM008054">
    <property type="protein sequence ID" value="PAN46442.1"/>
    <property type="molecule type" value="Genomic_DNA"/>
</dbReference>
<comment type="subcellular location">
    <subcellularLocation>
        <location evidence="1 6">Membrane</location>
        <topology evidence="1 6">Multi-pass membrane protein</topology>
    </subcellularLocation>
</comment>